<dbReference type="GO" id="GO:0006749">
    <property type="term" value="P:glutathione metabolic process"/>
    <property type="evidence" value="ECO:0007669"/>
    <property type="project" value="TreeGrafter"/>
</dbReference>
<dbReference type="Pfam" id="PF01968">
    <property type="entry name" value="Hydantoinase_A"/>
    <property type="match status" value="1"/>
</dbReference>
<dbReference type="InterPro" id="IPR043129">
    <property type="entry name" value="ATPase_NBD"/>
</dbReference>
<accession>A0A3N1KT11</accession>
<dbReference type="PANTHER" id="PTHR11365:SF23">
    <property type="entry name" value="HYPOTHETICAL 5-OXOPROLINASE (EUROFUNG)-RELATED"/>
    <property type="match status" value="1"/>
</dbReference>
<dbReference type="GO" id="GO:0017168">
    <property type="term" value="F:5-oxoprolinase (ATP-hydrolyzing) activity"/>
    <property type="evidence" value="ECO:0007669"/>
    <property type="project" value="TreeGrafter"/>
</dbReference>
<evidence type="ECO:0000259" key="3">
    <source>
        <dbReference type="Pfam" id="PF19278"/>
    </source>
</evidence>
<feature type="domain" description="Hydantoinase A/oxoprolinase" evidence="1">
    <location>
        <begin position="199"/>
        <end position="487"/>
    </location>
</feature>
<feature type="domain" description="Acetophenone carboxylase-like C-terminal" evidence="3">
    <location>
        <begin position="610"/>
        <end position="667"/>
    </location>
</feature>
<dbReference type="InterPro" id="IPR002821">
    <property type="entry name" value="Hydantoinase_A"/>
</dbReference>
<keyword evidence="5" id="KW-1185">Reference proteome</keyword>
<gene>
    <name evidence="4" type="ORF">EDC65_5256</name>
</gene>
<comment type="caution">
    <text evidence="4">The sequence shown here is derived from an EMBL/GenBank/DDBJ whole genome shotgun (WGS) entry which is preliminary data.</text>
</comment>
<dbReference type="SUPFAM" id="SSF53067">
    <property type="entry name" value="Actin-like ATPase domain"/>
    <property type="match status" value="1"/>
</dbReference>
<organism evidence="4 5">
    <name type="scientific">Stella humosa</name>
    <dbReference type="NCBI Taxonomy" id="94"/>
    <lineage>
        <taxon>Bacteria</taxon>
        <taxon>Pseudomonadati</taxon>
        <taxon>Pseudomonadota</taxon>
        <taxon>Alphaproteobacteria</taxon>
        <taxon>Rhodospirillales</taxon>
        <taxon>Stellaceae</taxon>
        <taxon>Stella</taxon>
    </lineage>
</organism>
<dbReference type="InterPro" id="IPR045079">
    <property type="entry name" value="Oxoprolinase-like"/>
</dbReference>
<dbReference type="OrthoDB" id="7314499at2"/>
<dbReference type="RefSeq" id="WP_123695238.1">
    <property type="nucleotide sequence ID" value="NZ_AP019700.1"/>
</dbReference>
<protein>
    <submittedName>
        <fullName evidence="4">N-methylhydantoinase A</fullName>
    </submittedName>
</protein>
<dbReference type="Pfam" id="PF05378">
    <property type="entry name" value="Hydant_A_N"/>
    <property type="match status" value="1"/>
</dbReference>
<proteinExistence type="predicted"/>
<dbReference type="GO" id="GO:0005829">
    <property type="term" value="C:cytosol"/>
    <property type="evidence" value="ECO:0007669"/>
    <property type="project" value="TreeGrafter"/>
</dbReference>
<name>A0A3N1KT11_9PROT</name>
<dbReference type="InterPro" id="IPR049517">
    <property type="entry name" value="ACX-like_C"/>
</dbReference>
<dbReference type="PANTHER" id="PTHR11365">
    <property type="entry name" value="5-OXOPROLINASE RELATED"/>
    <property type="match status" value="1"/>
</dbReference>
<dbReference type="InterPro" id="IPR008040">
    <property type="entry name" value="Hydant_A_N"/>
</dbReference>
<reference evidence="4 5" key="1">
    <citation type="submission" date="2018-11" db="EMBL/GenBank/DDBJ databases">
        <title>Genomic Encyclopedia of Type Strains, Phase IV (KMG-IV): sequencing the most valuable type-strain genomes for metagenomic binning, comparative biology and taxonomic classification.</title>
        <authorList>
            <person name="Goeker M."/>
        </authorList>
    </citation>
    <scope>NUCLEOTIDE SEQUENCE [LARGE SCALE GENOMIC DNA]</scope>
    <source>
        <strain evidence="4 5">DSM 5900</strain>
    </source>
</reference>
<dbReference type="AlphaFoldDB" id="A0A3N1KT11"/>
<dbReference type="Pfam" id="PF19278">
    <property type="entry name" value="Hydant_A_C"/>
    <property type="match status" value="1"/>
</dbReference>
<feature type="domain" description="Hydantoinase/oxoprolinase N-terminal" evidence="2">
    <location>
        <begin position="7"/>
        <end position="178"/>
    </location>
</feature>
<dbReference type="Proteomes" id="UP000278222">
    <property type="component" value="Unassembled WGS sequence"/>
</dbReference>
<evidence type="ECO:0000313" key="4">
    <source>
        <dbReference type="EMBL" id="ROP81398.1"/>
    </source>
</evidence>
<evidence type="ECO:0000313" key="5">
    <source>
        <dbReference type="Proteomes" id="UP000278222"/>
    </source>
</evidence>
<sequence>MGQWQAGVDVGGTFTDLLFIDEAERRFRVVKVPSTPDDQSRGMLAGIRDSGLAPEALSSLVHGTTVGTNAVLERKGVVCGLITTVGFRDVLELGRRTRPFGYGMIGSFEALIPREMRLEVPERLDARGNVLIALDEEAVRAAIRRLIDAGAEALVISFLHSYVNPAHEQRAAEIARELWPNPFISVGSDILREVREFERGSTAAVNGYIQPIMARYLGRLQKELKLARFRSELLVMQGNGGTMSGKAAADYAVQTVMSGPAAGALAAARIGQQSGHPNLIGCDMGGTSFDVTLIRGGEPALSAEKDIAYGVPIRVPMIDIHTIGAGGGSIARITKAGLLQVGPDSAGANPGPICYGRGGTEPTVTDANLVLGKLDTAALPGVAGGVSIEAVKAAIVEKIGRPLGLDAIEAAAAIITVASNHLASAIRLVSIERGYDPRDFALFPFGGAGPLHAVALARELGVPTVLVPRFPGLTSALGCILADLRHDFVRTLNLPLASVDPAMVDAIYAEHEARGRTQVEGEGVPVDGVDALFEADLLYRGQSHVLRVPVTRPFDPAQVKASLEALYKRRFDIELMEMTAILSNLRTAVFGRRQRIDFSIFAPEPGGSLEAAQRASRRVYFAGRWLDTPVYAREGLPVGATIAGPAIVAQLDTTILIDPGATATVDAVGNLVIAVGASAA</sequence>
<dbReference type="EMBL" id="RJKX01000018">
    <property type="protein sequence ID" value="ROP81398.1"/>
    <property type="molecule type" value="Genomic_DNA"/>
</dbReference>
<evidence type="ECO:0000259" key="1">
    <source>
        <dbReference type="Pfam" id="PF01968"/>
    </source>
</evidence>
<evidence type="ECO:0000259" key="2">
    <source>
        <dbReference type="Pfam" id="PF05378"/>
    </source>
</evidence>